<dbReference type="EMBL" id="JAHRIM010023950">
    <property type="protein sequence ID" value="MEQ2263783.1"/>
    <property type="molecule type" value="Genomic_DNA"/>
</dbReference>
<organism evidence="1 2">
    <name type="scientific">Xenotaenia resolanae</name>
    <dbReference type="NCBI Taxonomy" id="208358"/>
    <lineage>
        <taxon>Eukaryota</taxon>
        <taxon>Metazoa</taxon>
        <taxon>Chordata</taxon>
        <taxon>Craniata</taxon>
        <taxon>Vertebrata</taxon>
        <taxon>Euteleostomi</taxon>
        <taxon>Actinopterygii</taxon>
        <taxon>Neopterygii</taxon>
        <taxon>Teleostei</taxon>
        <taxon>Neoteleostei</taxon>
        <taxon>Acanthomorphata</taxon>
        <taxon>Ovalentaria</taxon>
        <taxon>Atherinomorphae</taxon>
        <taxon>Cyprinodontiformes</taxon>
        <taxon>Goodeidae</taxon>
        <taxon>Xenotaenia</taxon>
    </lineage>
</organism>
<proteinExistence type="predicted"/>
<name>A0ABV0W479_9TELE</name>
<protein>
    <submittedName>
        <fullName evidence="1">Uncharacterized protein</fullName>
    </submittedName>
</protein>
<evidence type="ECO:0000313" key="1">
    <source>
        <dbReference type="EMBL" id="MEQ2263783.1"/>
    </source>
</evidence>
<evidence type="ECO:0000313" key="2">
    <source>
        <dbReference type="Proteomes" id="UP001444071"/>
    </source>
</evidence>
<sequence>MLKLSERGGVIMWKMCLVTFDLNKETKTDCPLNRVKSLNKCTERGAHFSAEITFIIPNYIILIPFSVEVQTFLKTIGTFFPYLHGFMCIMLPDSICCCHICFGIISHCTVLAKYSYLLAFLKVYNHKPEYVFKHNCEVSCSLVFMMLFVNECSPTNL</sequence>
<dbReference type="Proteomes" id="UP001444071">
    <property type="component" value="Unassembled WGS sequence"/>
</dbReference>
<gene>
    <name evidence="1" type="ORF">XENORESO_012668</name>
</gene>
<keyword evidence="2" id="KW-1185">Reference proteome</keyword>
<reference evidence="1 2" key="1">
    <citation type="submission" date="2021-06" db="EMBL/GenBank/DDBJ databases">
        <authorList>
            <person name="Palmer J.M."/>
        </authorList>
    </citation>
    <scope>NUCLEOTIDE SEQUENCE [LARGE SCALE GENOMIC DNA]</scope>
    <source>
        <strain evidence="1 2">XR_2019</strain>
        <tissue evidence="1">Muscle</tissue>
    </source>
</reference>
<comment type="caution">
    <text evidence="1">The sequence shown here is derived from an EMBL/GenBank/DDBJ whole genome shotgun (WGS) entry which is preliminary data.</text>
</comment>
<accession>A0ABV0W479</accession>